<dbReference type="Gene3D" id="3.40.1350.10">
    <property type="match status" value="1"/>
</dbReference>
<dbReference type="HOGENOM" id="CLU_139546_1_0_2"/>
<keyword evidence="4 11" id="KW-0227">DNA damage</keyword>
<dbReference type="PANTHER" id="PTHR39651:SF1">
    <property type="entry name" value="HOLLIDAY JUNCTION RESOLVASE HJC"/>
    <property type="match status" value="1"/>
</dbReference>
<dbReference type="EMBL" id="CP003531">
    <property type="protein sequence ID" value="AFK51327.1"/>
    <property type="molecule type" value="Genomic_DNA"/>
</dbReference>
<dbReference type="STRING" id="1184251.TCELL_0903"/>
<comment type="function">
    <text evidence="11">A structure-specific endonuclease that resolves Holliday junction (HJ) intermediates during genetic recombination. Cleaves 4-way DNA junctions introducing paired nicks in opposing strands, leaving a 5'-terminal phosphate and a 3'-terminal hydroxyl group that are subsequently ligated to produce recombinant products.</text>
</comment>
<evidence type="ECO:0000256" key="1">
    <source>
        <dbReference type="ARBA" id="ARBA00022722"/>
    </source>
</evidence>
<comment type="similarity">
    <text evidence="11">Belongs to the Holliday junction resolvase Hjc family.</text>
</comment>
<keyword evidence="9 11" id="KW-0234">DNA repair</keyword>
<sequence>MSKSLSNRKRGFAHERDLARRLWEKGFAVMRAPASGSKAKRVVYPDVVAIMNGHVFAFEVKTTRTGEKTLYIHRDQVQKLVEFVRRSGGTAFIAVKIVGKGGWMFVPVKELVETPGGNYKLSLGDMREGSFLRIDNLVAIALGVRPLREFLKS</sequence>
<keyword evidence="1 11" id="KW-0540">Nuclease</keyword>
<feature type="binding site" evidence="11">
    <location>
        <position position="46"/>
    </location>
    <ligand>
        <name>Mg(2+)</name>
        <dbReference type="ChEBI" id="CHEBI:18420"/>
    </ligand>
</feature>
<dbReference type="InterPro" id="IPR011856">
    <property type="entry name" value="tRNA_endonuc-like_dom_sf"/>
</dbReference>
<feature type="binding site" evidence="11">
    <location>
        <position position="59"/>
    </location>
    <ligand>
        <name>Mg(2+)</name>
        <dbReference type="ChEBI" id="CHEBI:18420"/>
    </ligand>
</feature>
<dbReference type="AlphaFoldDB" id="I3TEY9"/>
<dbReference type="NCBIfam" id="NF040854">
    <property type="entry name" value="Hol_resolv_Hjc"/>
    <property type="match status" value="1"/>
</dbReference>
<dbReference type="RefSeq" id="WP_014737577.1">
    <property type="nucleotide sequence ID" value="NC_017954.1"/>
</dbReference>
<dbReference type="InterPro" id="IPR002732">
    <property type="entry name" value="Hjc"/>
</dbReference>
<keyword evidence="7 11" id="KW-0238">DNA-binding</keyword>
<comment type="cofactor">
    <cofactor evidence="11">
        <name>Mg(2+)</name>
        <dbReference type="ChEBI" id="CHEBI:18420"/>
    </cofactor>
    <text evidence="11">Binds 1 Mg(2+) ion per subunit.</text>
</comment>
<keyword evidence="2 11" id="KW-0479">Metal-binding</keyword>
<evidence type="ECO:0000256" key="4">
    <source>
        <dbReference type="ARBA" id="ARBA00022763"/>
    </source>
</evidence>
<dbReference type="InParanoid" id="I3TEY9"/>
<organism evidence="12 13">
    <name type="scientific">Thermogladius calderae (strain DSM 22663 / VKM B-2946 / 1633)</name>
    <dbReference type="NCBI Taxonomy" id="1184251"/>
    <lineage>
        <taxon>Archaea</taxon>
        <taxon>Thermoproteota</taxon>
        <taxon>Thermoprotei</taxon>
        <taxon>Desulfurococcales</taxon>
        <taxon>Desulfurococcaceae</taxon>
        <taxon>Thermogladius</taxon>
    </lineage>
</organism>
<evidence type="ECO:0000313" key="13">
    <source>
        <dbReference type="Proteomes" id="UP000005270"/>
    </source>
</evidence>
<gene>
    <name evidence="11" type="primary">hjc</name>
    <name evidence="12" type="ordered locus">TCELL_0903</name>
</gene>
<dbReference type="GO" id="GO:0003677">
    <property type="term" value="F:DNA binding"/>
    <property type="evidence" value="ECO:0007669"/>
    <property type="project" value="UniProtKB-KW"/>
</dbReference>
<dbReference type="KEGG" id="thg:TCELL_0903"/>
<dbReference type="eggNOG" id="arCOG00919">
    <property type="taxonomic scope" value="Archaea"/>
</dbReference>
<dbReference type="Proteomes" id="UP000005270">
    <property type="component" value="Chromosome"/>
</dbReference>
<accession>I3TEY9</accession>
<proteinExistence type="inferred from homology"/>
<protein>
    <recommendedName>
        <fullName evidence="11">Crossover junction endodeoxyribonuclease Hjc</fullName>
        <shortName evidence="11">Hjc</shortName>
        <ecNumber evidence="11">3.1.21.10</ecNumber>
    </recommendedName>
    <alternativeName>
        <fullName evidence="11">Holliday junction resolvase Hjc</fullName>
    </alternativeName>
</protein>
<feature type="binding site" evidence="11">
    <location>
        <position position="15"/>
    </location>
    <ligand>
        <name>Mg(2+)</name>
        <dbReference type="ChEBI" id="CHEBI:18420"/>
    </ligand>
</feature>
<name>I3TEY9_THEC1</name>
<evidence type="ECO:0000313" key="12">
    <source>
        <dbReference type="EMBL" id="AFK51327.1"/>
    </source>
</evidence>
<keyword evidence="3 11" id="KW-0255">Endonuclease</keyword>
<feature type="site" description="Transition state stabilizer" evidence="11">
    <location>
        <position position="61"/>
    </location>
</feature>
<feature type="active site" evidence="11">
    <location>
        <position position="35"/>
    </location>
</feature>
<evidence type="ECO:0000256" key="3">
    <source>
        <dbReference type="ARBA" id="ARBA00022759"/>
    </source>
</evidence>
<evidence type="ECO:0000256" key="7">
    <source>
        <dbReference type="ARBA" id="ARBA00023125"/>
    </source>
</evidence>
<dbReference type="SUPFAM" id="SSF52980">
    <property type="entry name" value="Restriction endonuclease-like"/>
    <property type="match status" value="1"/>
</dbReference>
<evidence type="ECO:0000256" key="2">
    <source>
        <dbReference type="ARBA" id="ARBA00022723"/>
    </source>
</evidence>
<keyword evidence="13" id="KW-1185">Reference proteome</keyword>
<comment type="catalytic activity">
    <reaction evidence="10 11">
        <text>Endonucleolytic cleavage at a junction such as a reciprocal single-stranded crossover between two homologous DNA duplexes (Holliday junction).</text>
        <dbReference type="EC" id="3.1.21.10"/>
    </reaction>
</comment>
<evidence type="ECO:0000256" key="11">
    <source>
        <dbReference type="HAMAP-Rule" id="MF_01490"/>
    </source>
</evidence>
<dbReference type="GO" id="GO:0006281">
    <property type="term" value="P:DNA repair"/>
    <property type="evidence" value="ECO:0007669"/>
    <property type="project" value="UniProtKB-UniRule"/>
</dbReference>
<comment type="subunit">
    <text evidence="11">Homodimer.</text>
</comment>
<dbReference type="EC" id="3.1.21.10" evidence="11"/>
<evidence type="ECO:0000256" key="5">
    <source>
        <dbReference type="ARBA" id="ARBA00022801"/>
    </source>
</evidence>
<dbReference type="HAMAP" id="MF_01490">
    <property type="entry name" value="HJ_Resolv_Hjc"/>
    <property type="match status" value="1"/>
</dbReference>
<evidence type="ECO:0000256" key="10">
    <source>
        <dbReference type="ARBA" id="ARBA00029354"/>
    </source>
</evidence>
<evidence type="ECO:0000256" key="8">
    <source>
        <dbReference type="ARBA" id="ARBA00023172"/>
    </source>
</evidence>
<keyword evidence="6 11" id="KW-0460">Magnesium</keyword>
<keyword evidence="5 11" id="KW-0378">Hydrolase</keyword>
<dbReference type="GeneID" id="13013220"/>
<dbReference type="InterPro" id="IPR014428">
    <property type="entry name" value="Hjc_arc"/>
</dbReference>
<evidence type="ECO:0000256" key="9">
    <source>
        <dbReference type="ARBA" id="ARBA00023204"/>
    </source>
</evidence>
<keyword evidence="8 11" id="KW-0233">DNA recombination</keyword>
<evidence type="ECO:0000256" key="6">
    <source>
        <dbReference type="ARBA" id="ARBA00022842"/>
    </source>
</evidence>
<dbReference type="GO" id="GO:0000287">
    <property type="term" value="F:magnesium ion binding"/>
    <property type="evidence" value="ECO:0007669"/>
    <property type="project" value="UniProtKB-UniRule"/>
</dbReference>
<dbReference type="InterPro" id="IPR011335">
    <property type="entry name" value="Restrct_endonuc-II-like"/>
</dbReference>
<dbReference type="PANTHER" id="PTHR39651">
    <property type="entry name" value="HOLLIDAY JUNCTION RESOLVASE HJC"/>
    <property type="match status" value="1"/>
</dbReference>
<dbReference type="GO" id="GO:0006310">
    <property type="term" value="P:DNA recombination"/>
    <property type="evidence" value="ECO:0007669"/>
    <property type="project" value="UniProtKB-UniRule"/>
</dbReference>
<dbReference type="GO" id="GO:0008821">
    <property type="term" value="F:crossover junction DNA endonuclease activity"/>
    <property type="evidence" value="ECO:0007669"/>
    <property type="project" value="UniProtKB-UniRule"/>
</dbReference>
<dbReference type="Pfam" id="PF01870">
    <property type="entry name" value="Hjc"/>
    <property type="match status" value="1"/>
</dbReference>
<reference evidence="12 13" key="1">
    <citation type="journal article" date="2012" name="J. Bacteriol.">
        <title>Complete genome sequence of the hyperthermophilic cellulolytic Crenarchaeon 'Thermogladius cellulolyticus' 1633.</title>
        <authorList>
            <person name="Mardanov A.V."/>
            <person name="Kochetkova T.V."/>
            <person name="Beletsky A.V."/>
            <person name="Bonch-Osmolovskaya E.A."/>
            <person name="Ravin N.V."/>
            <person name="Skryabin K.G."/>
        </authorList>
    </citation>
    <scope>NUCLEOTIDE SEQUENCE [LARGE SCALE GENOMIC DNA]</scope>
    <source>
        <strain evidence="13">DSM 22663 / VKM B-2946 / 1633</strain>
    </source>
</reference>